<comment type="caution">
    <text evidence="3">The sequence shown here is derived from an EMBL/GenBank/DDBJ whole genome shotgun (WGS) entry which is preliminary data.</text>
</comment>
<accession>A0A7W9Q4A6</accession>
<name>A0A7W9Q4A6_9ACTN</name>
<feature type="domain" description="GP-PDE" evidence="2">
    <location>
        <begin position="66"/>
        <end position="297"/>
    </location>
</feature>
<dbReference type="GO" id="GO:0008889">
    <property type="term" value="F:glycerophosphodiester phosphodiesterase activity"/>
    <property type="evidence" value="ECO:0007669"/>
    <property type="project" value="UniProtKB-EC"/>
</dbReference>
<keyword evidence="3" id="KW-0378">Hydrolase</keyword>
<dbReference type="Gene3D" id="3.20.20.190">
    <property type="entry name" value="Phosphatidylinositol (PI) phosphodiesterase"/>
    <property type="match status" value="1"/>
</dbReference>
<evidence type="ECO:0000313" key="4">
    <source>
        <dbReference type="Proteomes" id="UP000588098"/>
    </source>
</evidence>
<dbReference type="SUPFAM" id="SSF51695">
    <property type="entry name" value="PLC-like phosphodiesterases"/>
    <property type="match status" value="1"/>
</dbReference>
<protein>
    <submittedName>
        <fullName evidence="3">Glycerophosphoryl diester phosphodiesterase</fullName>
        <ecNumber evidence="3">3.1.4.46</ecNumber>
    </submittedName>
</protein>
<organism evidence="3 4">
    <name type="scientific">Streptomyces zagrosensis</name>
    <dbReference type="NCBI Taxonomy" id="1042984"/>
    <lineage>
        <taxon>Bacteria</taxon>
        <taxon>Bacillati</taxon>
        <taxon>Actinomycetota</taxon>
        <taxon>Actinomycetes</taxon>
        <taxon>Kitasatosporales</taxon>
        <taxon>Streptomycetaceae</taxon>
        <taxon>Streptomyces</taxon>
    </lineage>
</organism>
<dbReference type="AlphaFoldDB" id="A0A7W9Q4A6"/>
<dbReference type="PANTHER" id="PTHR46211">
    <property type="entry name" value="GLYCEROPHOSPHORYL DIESTER PHOSPHODIESTERASE"/>
    <property type="match status" value="1"/>
</dbReference>
<gene>
    <name evidence="3" type="ORF">FHS42_000298</name>
</gene>
<evidence type="ECO:0000313" key="3">
    <source>
        <dbReference type="EMBL" id="MBB5933280.1"/>
    </source>
</evidence>
<dbReference type="Proteomes" id="UP000588098">
    <property type="component" value="Unassembled WGS sequence"/>
</dbReference>
<keyword evidence="1" id="KW-0732">Signal</keyword>
<reference evidence="3 4" key="1">
    <citation type="submission" date="2020-08" db="EMBL/GenBank/DDBJ databases">
        <title>Genomic Encyclopedia of Type Strains, Phase III (KMG-III): the genomes of soil and plant-associated and newly described type strains.</title>
        <authorList>
            <person name="Whitman W."/>
        </authorList>
    </citation>
    <scope>NUCLEOTIDE SEQUENCE [LARGE SCALE GENOMIC DNA]</scope>
    <source>
        <strain evidence="3 4">CECT 8305</strain>
    </source>
</reference>
<evidence type="ECO:0000259" key="2">
    <source>
        <dbReference type="PROSITE" id="PS51704"/>
    </source>
</evidence>
<dbReference type="GO" id="GO:0006629">
    <property type="term" value="P:lipid metabolic process"/>
    <property type="evidence" value="ECO:0007669"/>
    <property type="project" value="InterPro"/>
</dbReference>
<dbReference type="EC" id="3.1.4.46" evidence="3"/>
<dbReference type="EMBL" id="JACHJL010000001">
    <property type="protein sequence ID" value="MBB5933280.1"/>
    <property type="molecule type" value="Genomic_DNA"/>
</dbReference>
<dbReference type="PANTHER" id="PTHR46211:SF1">
    <property type="entry name" value="GLYCEROPHOSPHODIESTER PHOSPHODIESTERASE, CYTOPLASMIC"/>
    <property type="match status" value="1"/>
</dbReference>
<dbReference type="Pfam" id="PF03009">
    <property type="entry name" value="GDPD"/>
    <property type="match status" value="1"/>
</dbReference>
<evidence type="ECO:0000256" key="1">
    <source>
        <dbReference type="SAM" id="SignalP"/>
    </source>
</evidence>
<dbReference type="InterPro" id="IPR030395">
    <property type="entry name" value="GP_PDE_dom"/>
</dbReference>
<feature type="chain" id="PRO_5030614134" evidence="1">
    <location>
        <begin position="23"/>
        <end position="301"/>
    </location>
</feature>
<proteinExistence type="predicted"/>
<dbReference type="InterPro" id="IPR017946">
    <property type="entry name" value="PLC-like_Pdiesterase_TIM-brl"/>
</dbReference>
<dbReference type="PROSITE" id="PS51704">
    <property type="entry name" value="GP_PDE"/>
    <property type="match status" value="1"/>
</dbReference>
<sequence>MITRTVVTAVITLSLSVPLSTATTSAPARPGAHDGDWLLSRQREQQPGLGSWHRPGPANVAALSSLTYVAHRGGSPGHPENSMSALDNAFRGGAAQVLDFDTRMLRDGTLVALHDATLDRTTDRQGPVRALNARQWRQVRLRPRPGAGDEPVERPPTVREVLDRFGGHSVLMLEVKDPRALPELARMIHARGLTRSVFVASRRPAVARAVHRKGLLAQLWRSAGQLRNDRPERWRGFVSLLDVDHRARAGDLRRAVASGIPRVWAHTVNTPADRDRALRLGCQGIVTDLLALLASIPAHRS</sequence>
<keyword evidence="4" id="KW-1185">Reference proteome</keyword>
<dbReference type="RefSeq" id="WP_184568626.1">
    <property type="nucleotide sequence ID" value="NZ_JACHJL010000001.1"/>
</dbReference>
<feature type="signal peptide" evidence="1">
    <location>
        <begin position="1"/>
        <end position="22"/>
    </location>
</feature>
<dbReference type="CDD" id="cd08566">
    <property type="entry name" value="GDPD_AtGDE_like"/>
    <property type="match status" value="1"/>
</dbReference>